<feature type="domain" description="PWWP" evidence="2">
    <location>
        <begin position="26"/>
        <end position="105"/>
    </location>
</feature>
<evidence type="ECO:0000313" key="4">
    <source>
        <dbReference type="Proteomes" id="UP000278143"/>
    </source>
</evidence>
<reference evidence="4" key="1">
    <citation type="journal article" date="2018" name="Nat. Microbiol.">
        <title>Leveraging single-cell genomics to expand the fungal tree of life.</title>
        <authorList>
            <person name="Ahrendt S.R."/>
            <person name="Quandt C.A."/>
            <person name="Ciobanu D."/>
            <person name="Clum A."/>
            <person name="Salamov A."/>
            <person name="Andreopoulos B."/>
            <person name="Cheng J.F."/>
            <person name="Woyke T."/>
            <person name="Pelin A."/>
            <person name="Henrissat B."/>
            <person name="Reynolds N.K."/>
            <person name="Benny G.L."/>
            <person name="Smith M.E."/>
            <person name="James T.Y."/>
            <person name="Grigoriev I.V."/>
        </authorList>
    </citation>
    <scope>NUCLEOTIDE SEQUENCE [LARGE SCALE GENOMIC DNA]</scope>
    <source>
        <strain evidence="4">Benny S71-1</strain>
    </source>
</reference>
<protein>
    <recommendedName>
        <fullName evidence="2">PWWP domain-containing protein</fullName>
    </recommendedName>
</protein>
<dbReference type="SUPFAM" id="SSF63748">
    <property type="entry name" value="Tudor/PWWP/MBT"/>
    <property type="match status" value="1"/>
</dbReference>
<keyword evidence="4" id="KW-1185">Reference proteome</keyword>
<dbReference type="Gene3D" id="2.30.30.140">
    <property type="match status" value="1"/>
</dbReference>
<dbReference type="EMBL" id="KZ990413">
    <property type="protein sequence ID" value="RKP24154.1"/>
    <property type="molecule type" value="Genomic_DNA"/>
</dbReference>
<feature type="compositionally biased region" description="Polar residues" evidence="1">
    <location>
        <begin position="178"/>
        <end position="187"/>
    </location>
</feature>
<feature type="region of interest" description="Disordered" evidence="1">
    <location>
        <begin position="129"/>
        <end position="211"/>
    </location>
</feature>
<dbReference type="CDD" id="cd05162">
    <property type="entry name" value="PWWP"/>
    <property type="match status" value="1"/>
</dbReference>
<dbReference type="Pfam" id="PF00855">
    <property type="entry name" value="PWWP"/>
    <property type="match status" value="1"/>
</dbReference>
<accession>A0A4P9YW70</accession>
<dbReference type="AlphaFoldDB" id="A0A4P9YW70"/>
<name>A0A4P9YW70_9FUNG</name>
<dbReference type="Proteomes" id="UP000278143">
    <property type="component" value="Unassembled WGS sequence"/>
</dbReference>
<proteinExistence type="predicted"/>
<sequence length="411" mass="45907">MTAPGRSHAKRRIVFVDPDDPSAPFWWPAMVVPESEIDVFRQTMTSDIQEPGANEHLVCYFEDSSFSVVHERELVPFSPDKSPYTDYLRGPHSHQFKRDRAVQLATLYWETGIVPRSFTWARDTERKVFQGDPMRPLRKETDARRPSAGNGTAGKASTSQHRKAHSVSSLSGGKHGKSTTAASQGQRAMNGKSHAAASSTGAPLPPASNGLVDETMEATSVPLARRHTASAPMPTTHESVAGTLSTPEQMSSYARHAGTTLDNGEAMLRLWTWAHQQGPSSHDMATPGHCTHCQTKVTHRMPALLCLGCHDLLGEPSRFQSCTGRTAKKPCLRRQHPYEAADHHHHHHHHLRLRLWGPEEHTLTVTVCDGVIRRWLAGLERMTVEVLTGLVPVTRRERWRRLQLQQGHRLR</sequence>
<gene>
    <name evidence="3" type="ORF">SYNPS1DRAFT_30076</name>
</gene>
<dbReference type="InterPro" id="IPR000313">
    <property type="entry name" value="PWWP_dom"/>
</dbReference>
<dbReference type="OrthoDB" id="641149at2759"/>
<feature type="compositionally biased region" description="Basic and acidic residues" evidence="1">
    <location>
        <begin position="129"/>
        <end position="145"/>
    </location>
</feature>
<evidence type="ECO:0000256" key="1">
    <source>
        <dbReference type="SAM" id="MobiDB-lite"/>
    </source>
</evidence>
<organism evidence="3 4">
    <name type="scientific">Syncephalis pseudoplumigaleata</name>
    <dbReference type="NCBI Taxonomy" id="1712513"/>
    <lineage>
        <taxon>Eukaryota</taxon>
        <taxon>Fungi</taxon>
        <taxon>Fungi incertae sedis</taxon>
        <taxon>Zoopagomycota</taxon>
        <taxon>Zoopagomycotina</taxon>
        <taxon>Zoopagomycetes</taxon>
        <taxon>Zoopagales</taxon>
        <taxon>Piptocephalidaceae</taxon>
        <taxon>Syncephalis</taxon>
    </lineage>
</organism>
<evidence type="ECO:0000259" key="2">
    <source>
        <dbReference type="Pfam" id="PF00855"/>
    </source>
</evidence>
<evidence type="ECO:0000313" key="3">
    <source>
        <dbReference type="EMBL" id="RKP24154.1"/>
    </source>
</evidence>